<feature type="transmembrane region" description="Helical" evidence="1">
    <location>
        <begin position="75"/>
        <end position="93"/>
    </location>
</feature>
<gene>
    <name evidence="2" type="ORF">BJG93_18165</name>
</gene>
<protein>
    <submittedName>
        <fullName evidence="2">Uncharacterized protein</fullName>
    </submittedName>
</protein>
<organism evidence="2 3">
    <name type="scientific">Paraburkholderia sprentiae WSM5005</name>
    <dbReference type="NCBI Taxonomy" id="754502"/>
    <lineage>
        <taxon>Bacteria</taxon>
        <taxon>Pseudomonadati</taxon>
        <taxon>Pseudomonadota</taxon>
        <taxon>Betaproteobacteria</taxon>
        <taxon>Burkholderiales</taxon>
        <taxon>Burkholderiaceae</taxon>
        <taxon>Paraburkholderia</taxon>
    </lineage>
</organism>
<keyword evidence="1" id="KW-1133">Transmembrane helix</keyword>
<dbReference type="Proteomes" id="UP000179860">
    <property type="component" value="Chromosome 2"/>
</dbReference>
<proteinExistence type="predicted"/>
<feature type="transmembrane region" description="Helical" evidence="1">
    <location>
        <begin position="36"/>
        <end position="55"/>
    </location>
</feature>
<dbReference type="KEGG" id="pspw:BJG93_18165"/>
<dbReference type="RefSeq" id="WP_154671674.1">
    <property type="nucleotide sequence ID" value="NZ_CP017562.2"/>
</dbReference>
<dbReference type="AlphaFoldDB" id="A0A1I9YM98"/>
<name>A0A1I9YM98_9BURK</name>
<sequence>MVFPFRRFTFCDALIHDAFYHSLTGKLGRIVHSTYLAERFFGGVTLGVLVGWFVSAGVDHWKLTFSIGHGFALRLALKAVASACLLLPRPLLLKTVLRSRRSVFTRDEHVRAMLMGRVVGLVGGIWVGATVNSLLA</sequence>
<keyword evidence="1" id="KW-0472">Membrane</keyword>
<reference evidence="2" key="2">
    <citation type="submission" date="2021-06" db="EMBL/GenBank/DDBJ databases">
        <authorList>
            <person name="Rogers T.H."/>
            <person name="Ramsay J.P."/>
            <person name="Wang P."/>
            <person name="Terpolilli J."/>
        </authorList>
    </citation>
    <scope>NUCLEOTIDE SEQUENCE [LARGE SCALE GENOMIC DNA]</scope>
    <source>
        <strain evidence="2">WSM5005</strain>
    </source>
</reference>
<evidence type="ECO:0000313" key="2">
    <source>
        <dbReference type="EMBL" id="APA87431.2"/>
    </source>
</evidence>
<dbReference type="EMBL" id="CP017562">
    <property type="protein sequence ID" value="APA87431.2"/>
    <property type="molecule type" value="Genomic_DNA"/>
</dbReference>
<reference evidence="2" key="1">
    <citation type="submission" date="2016-09" db="EMBL/GenBank/DDBJ databases">
        <title>The Complete Genome of Burkholderia sprentiae wsm5005.</title>
        <authorList>
            <person name="De Meyer S."/>
            <person name="Wang P."/>
            <person name="Terpolilli J."/>
        </authorList>
    </citation>
    <scope>NUCLEOTIDE SEQUENCE [LARGE SCALE GENOMIC DNA]</scope>
    <source>
        <strain evidence="2">WSM5005</strain>
    </source>
</reference>
<evidence type="ECO:0000313" key="3">
    <source>
        <dbReference type="Proteomes" id="UP000179860"/>
    </source>
</evidence>
<dbReference type="OrthoDB" id="9102487at2"/>
<keyword evidence="3" id="KW-1185">Reference proteome</keyword>
<accession>A0A1I9YM98</accession>
<feature type="transmembrane region" description="Helical" evidence="1">
    <location>
        <begin position="114"/>
        <end position="135"/>
    </location>
</feature>
<keyword evidence="1" id="KW-0812">Transmembrane</keyword>
<evidence type="ECO:0000256" key="1">
    <source>
        <dbReference type="SAM" id="Phobius"/>
    </source>
</evidence>